<gene>
    <name evidence="7" type="ORF">EDM21_03455</name>
</gene>
<evidence type="ECO:0000313" key="7">
    <source>
        <dbReference type="EMBL" id="MVO98599.1"/>
    </source>
</evidence>
<dbReference type="InterPro" id="IPR009908">
    <property type="entry name" value="Methylamine_util_MauE"/>
</dbReference>
<accession>A0A7X3JY51</accession>
<evidence type="ECO:0000259" key="6">
    <source>
        <dbReference type="Pfam" id="PF07291"/>
    </source>
</evidence>
<reference evidence="7 8" key="1">
    <citation type="journal article" date="2019" name="Microorganisms">
        <title>Paenibacillus lutrae sp. nov., A Chitinolytic Species Isolated from A River Otter in Castril Natural Park, Granada, Spain.</title>
        <authorList>
            <person name="Rodriguez M."/>
            <person name="Reina J.C."/>
            <person name="Bejar V."/>
            <person name="Llamas I."/>
        </authorList>
    </citation>
    <scope>NUCLEOTIDE SEQUENCE [LARGE SCALE GENOMIC DNA]</scope>
    <source>
        <strain evidence="7 8">N10</strain>
    </source>
</reference>
<dbReference type="OrthoDB" id="2620054at2"/>
<organism evidence="7 8">
    <name type="scientific">Paenibacillus lutrae</name>
    <dbReference type="NCBI Taxonomy" id="2078573"/>
    <lineage>
        <taxon>Bacteria</taxon>
        <taxon>Bacillati</taxon>
        <taxon>Bacillota</taxon>
        <taxon>Bacilli</taxon>
        <taxon>Bacillales</taxon>
        <taxon>Paenibacillaceae</taxon>
        <taxon>Paenibacillus</taxon>
    </lineage>
</organism>
<dbReference type="GO" id="GO:0030416">
    <property type="term" value="P:methylamine metabolic process"/>
    <property type="evidence" value="ECO:0007669"/>
    <property type="project" value="InterPro"/>
</dbReference>
<comment type="caution">
    <text evidence="7">The sequence shown here is derived from an EMBL/GenBank/DDBJ whole genome shotgun (WGS) entry which is preliminary data.</text>
</comment>
<dbReference type="Proteomes" id="UP000490800">
    <property type="component" value="Unassembled WGS sequence"/>
</dbReference>
<evidence type="ECO:0000256" key="1">
    <source>
        <dbReference type="ARBA" id="ARBA00004141"/>
    </source>
</evidence>
<keyword evidence="3 5" id="KW-1133">Transmembrane helix</keyword>
<keyword evidence="2 5" id="KW-0812">Transmembrane</keyword>
<evidence type="ECO:0000313" key="8">
    <source>
        <dbReference type="Proteomes" id="UP000490800"/>
    </source>
</evidence>
<keyword evidence="8" id="KW-1185">Reference proteome</keyword>
<evidence type="ECO:0000256" key="5">
    <source>
        <dbReference type="SAM" id="Phobius"/>
    </source>
</evidence>
<keyword evidence="4 5" id="KW-0472">Membrane</keyword>
<proteinExistence type="predicted"/>
<evidence type="ECO:0000256" key="3">
    <source>
        <dbReference type="ARBA" id="ARBA00022989"/>
    </source>
</evidence>
<dbReference type="AlphaFoldDB" id="A0A7X3JY51"/>
<feature type="transmembrane region" description="Helical" evidence="5">
    <location>
        <begin position="33"/>
        <end position="53"/>
    </location>
</feature>
<name>A0A7X3JY51_9BACL</name>
<dbReference type="Pfam" id="PF07291">
    <property type="entry name" value="MauE"/>
    <property type="match status" value="1"/>
</dbReference>
<comment type="subcellular location">
    <subcellularLocation>
        <location evidence="1">Membrane</location>
        <topology evidence="1">Multi-pass membrane protein</topology>
    </subcellularLocation>
</comment>
<evidence type="ECO:0000256" key="4">
    <source>
        <dbReference type="ARBA" id="ARBA00023136"/>
    </source>
</evidence>
<evidence type="ECO:0000256" key="2">
    <source>
        <dbReference type="ARBA" id="ARBA00022692"/>
    </source>
</evidence>
<sequence>MSILFFIPFYIKLFRFPSFRIEMFSYGVLPRSLLTLAAVVVITVEFILFVLFATGLLDGWKELAAASLLAVFALFSWRKTKMTGIDGCACYGDISFLNRFPVLRNLILIGLLVLNLLLQSEARDPYMILNSIIFVTAFSFSIEIIQSLWKRRNRRSNHEQPAVPL</sequence>
<feature type="domain" description="Methylamine utilisation protein MauE" evidence="6">
    <location>
        <begin position="2"/>
        <end position="117"/>
    </location>
</feature>
<protein>
    <recommendedName>
        <fullName evidence="6">Methylamine utilisation protein MauE domain-containing protein</fullName>
    </recommendedName>
</protein>
<dbReference type="GO" id="GO:0016020">
    <property type="term" value="C:membrane"/>
    <property type="evidence" value="ECO:0007669"/>
    <property type="project" value="UniProtKB-SubCell"/>
</dbReference>
<feature type="transmembrane region" description="Helical" evidence="5">
    <location>
        <begin position="126"/>
        <end position="145"/>
    </location>
</feature>
<feature type="transmembrane region" description="Helical" evidence="5">
    <location>
        <begin position="102"/>
        <end position="120"/>
    </location>
</feature>
<dbReference type="EMBL" id="RHLK01000002">
    <property type="protein sequence ID" value="MVO98599.1"/>
    <property type="molecule type" value="Genomic_DNA"/>
</dbReference>